<evidence type="ECO:0000256" key="1">
    <source>
        <dbReference type="SAM" id="MobiDB-lite"/>
    </source>
</evidence>
<dbReference type="Proteomes" id="UP000759537">
    <property type="component" value="Unassembled WGS sequence"/>
</dbReference>
<dbReference type="AlphaFoldDB" id="A0A9P5N015"/>
<comment type="caution">
    <text evidence="2">The sequence shown here is derived from an EMBL/GenBank/DDBJ whole genome shotgun (WGS) entry which is preliminary data.</text>
</comment>
<sequence length="500" mass="52964">MALLDFINARDKSTAATPSQTQSALDAPSKKPTEAPATAATPLSDDPVASKGASSPPTSDSPPVPESDAPPVAVQPDSATSTPNTDRPRWSFQGYFKLHRKPNSPRSTVEKHDAAVPTATSTDRTKPPALSHADQRAKKSALIVRSLIVGQDTDEGGVASPPRERVSSAQLKSVKAQLLEPKTACRVIRQLRALPALFSDSASRASEPIQAVCLPYNDEEADKKHLSNIRGVKVPATATTATTTTTTTPTTPSSPPVRGATIDTVIEAFRNLHIVSLFTAPDLGLGEPGDGPGLLAGAVPTAETVLNGVTEITPQLMALGYATGKTLMPNHKGIYPPTDRMSILTYWWGLELLLPPPTLAYLSRAHSISGTIMNVLTALSVMYEGVREIVPFVRYFSQYIDYEFNSIKAQDRGKGVICAATWIMPAALVPRPWDFPDPPKSLKLHTLTTPPVAKAPATVLMPTFPVMTAPPVSQPSSSGVVPGSPASPSPVMPNSVPIEP</sequence>
<evidence type="ECO:0000313" key="3">
    <source>
        <dbReference type="Proteomes" id="UP000759537"/>
    </source>
</evidence>
<dbReference type="EMBL" id="WHVB01000005">
    <property type="protein sequence ID" value="KAF8482922.1"/>
    <property type="molecule type" value="Genomic_DNA"/>
</dbReference>
<feature type="compositionally biased region" description="Low complexity" evidence="1">
    <location>
        <begin position="471"/>
        <end position="484"/>
    </location>
</feature>
<accession>A0A9P5N015</accession>
<organism evidence="2 3">
    <name type="scientific">Russula ochroleuca</name>
    <dbReference type="NCBI Taxonomy" id="152965"/>
    <lineage>
        <taxon>Eukaryota</taxon>
        <taxon>Fungi</taxon>
        <taxon>Dikarya</taxon>
        <taxon>Basidiomycota</taxon>
        <taxon>Agaricomycotina</taxon>
        <taxon>Agaricomycetes</taxon>
        <taxon>Russulales</taxon>
        <taxon>Russulaceae</taxon>
        <taxon>Russula</taxon>
    </lineage>
</organism>
<feature type="region of interest" description="Disordered" evidence="1">
    <location>
        <begin position="1"/>
        <end position="137"/>
    </location>
</feature>
<dbReference type="OrthoDB" id="2434934at2759"/>
<feature type="compositionally biased region" description="Low complexity" evidence="1">
    <location>
        <begin position="237"/>
        <end position="251"/>
    </location>
</feature>
<protein>
    <submittedName>
        <fullName evidence="2">Uncharacterized protein</fullName>
    </submittedName>
</protein>
<feature type="region of interest" description="Disordered" evidence="1">
    <location>
        <begin position="471"/>
        <end position="500"/>
    </location>
</feature>
<feature type="compositionally biased region" description="Polar residues" evidence="1">
    <location>
        <begin position="14"/>
        <end position="24"/>
    </location>
</feature>
<feature type="region of interest" description="Disordered" evidence="1">
    <location>
        <begin position="237"/>
        <end position="257"/>
    </location>
</feature>
<proteinExistence type="predicted"/>
<name>A0A9P5N015_9AGAM</name>
<reference evidence="2" key="2">
    <citation type="journal article" date="2020" name="Nat. Commun.">
        <title>Large-scale genome sequencing of mycorrhizal fungi provides insights into the early evolution of symbiotic traits.</title>
        <authorList>
            <person name="Miyauchi S."/>
            <person name="Kiss E."/>
            <person name="Kuo A."/>
            <person name="Drula E."/>
            <person name="Kohler A."/>
            <person name="Sanchez-Garcia M."/>
            <person name="Morin E."/>
            <person name="Andreopoulos B."/>
            <person name="Barry K.W."/>
            <person name="Bonito G."/>
            <person name="Buee M."/>
            <person name="Carver A."/>
            <person name="Chen C."/>
            <person name="Cichocki N."/>
            <person name="Clum A."/>
            <person name="Culley D."/>
            <person name="Crous P.W."/>
            <person name="Fauchery L."/>
            <person name="Girlanda M."/>
            <person name="Hayes R.D."/>
            <person name="Keri Z."/>
            <person name="LaButti K."/>
            <person name="Lipzen A."/>
            <person name="Lombard V."/>
            <person name="Magnuson J."/>
            <person name="Maillard F."/>
            <person name="Murat C."/>
            <person name="Nolan M."/>
            <person name="Ohm R.A."/>
            <person name="Pangilinan J."/>
            <person name="Pereira M.F."/>
            <person name="Perotto S."/>
            <person name="Peter M."/>
            <person name="Pfister S."/>
            <person name="Riley R."/>
            <person name="Sitrit Y."/>
            <person name="Stielow J.B."/>
            <person name="Szollosi G."/>
            <person name="Zifcakova L."/>
            <person name="Stursova M."/>
            <person name="Spatafora J.W."/>
            <person name="Tedersoo L."/>
            <person name="Vaario L.M."/>
            <person name="Yamada A."/>
            <person name="Yan M."/>
            <person name="Wang P."/>
            <person name="Xu J."/>
            <person name="Bruns T."/>
            <person name="Baldrian P."/>
            <person name="Vilgalys R."/>
            <person name="Dunand C."/>
            <person name="Henrissat B."/>
            <person name="Grigoriev I.V."/>
            <person name="Hibbett D."/>
            <person name="Nagy L.G."/>
            <person name="Martin F.M."/>
        </authorList>
    </citation>
    <scope>NUCLEOTIDE SEQUENCE</scope>
    <source>
        <strain evidence="2">Prilba</strain>
    </source>
</reference>
<reference evidence="2" key="1">
    <citation type="submission" date="2019-10" db="EMBL/GenBank/DDBJ databases">
        <authorList>
            <consortium name="DOE Joint Genome Institute"/>
            <person name="Kuo A."/>
            <person name="Miyauchi S."/>
            <person name="Kiss E."/>
            <person name="Drula E."/>
            <person name="Kohler A."/>
            <person name="Sanchez-Garcia M."/>
            <person name="Andreopoulos B."/>
            <person name="Barry K.W."/>
            <person name="Bonito G."/>
            <person name="Buee M."/>
            <person name="Carver A."/>
            <person name="Chen C."/>
            <person name="Cichocki N."/>
            <person name="Clum A."/>
            <person name="Culley D."/>
            <person name="Crous P.W."/>
            <person name="Fauchery L."/>
            <person name="Girlanda M."/>
            <person name="Hayes R."/>
            <person name="Keri Z."/>
            <person name="LaButti K."/>
            <person name="Lipzen A."/>
            <person name="Lombard V."/>
            <person name="Magnuson J."/>
            <person name="Maillard F."/>
            <person name="Morin E."/>
            <person name="Murat C."/>
            <person name="Nolan M."/>
            <person name="Ohm R."/>
            <person name="Pangilinan J."/>
            <person name="Pereira M."/>
            <person name="Perotto S."/>
            <person name="Peter M."/>
            <person name="Riley R."/>
            <person name="Sitrit Y."/>
            <person name="Stielow B."/>
            <person name="Szollosi G."/>
            <person name="Zifcakova L."/>
            <person name="Stursova M."/>
            <person name="Spatafora J.W."/>
            <person name="Tedersoo L."/>
            <person name="Vaario L.-M."/>
            <person name="Yamada A."/>
            <person name="Yan M."/>
            <person name="Wang P."/>
            <person name="Xu J."/>
            <person name="Bruns T."/>
            <person name="Baldrian P."/>
            <person name="Vilgalys R."/>
            <person name="Henrissat B."/>
            <person name="Grigoriev I.V."/>
            <person name="Hibbett D."/>
            <person name="Nagy L.G."/>
            <person name="Martin F.M."/>
        </authorList>
    </citation>
    <scope>NUCLEOTIDE SEQUENCE</scope>
    <source>
        <strain evidence="2">Prilba</strain>
    </source>
</reference>
<keyword evidence="3" id="KW-1185">Reference proteome</keyword>
<evidence type="ECO:0000313" key="2">
    <source>
        <dbReference type="EMBL" id="KAF8482922.1"/>
    </source>
</evidence>
<gene>
    <name evidence="2" type="ORF">DFH94DRAFT_627220</name>
</gene>